<feature type="transmembrane region" description="Helical" evidence="1">
    <location>
        <begin position="21"/>
        <end position="40"/>
    </location>
</feature>
<proteinExistence type="predicted"/>
<reference evidence="2 3" key="1">
    <citation type="submission" date="2022-04" db="EMBL/GenBank/DDBJ databases">
        <title>Positive selection, recombination, and allopatry shape intraspecific diversity of widespread and dominant cyanobacteria.</title>
        <authorList>
            <person name="Wei J."/>
            <person name="Shu W."/>
            <person name="Hu C."/>
        </authorList>
    </citation>
    <scope>NUCLEOTIDE SEQUENCE [LARGE SCALE GENOMIC DNA]</scope>
    <source>
        <strain evidence="2 3">GB2-A4</strain>
    </source>
</reference>
<evidence type="ECO:0000313" key="2">
    <source>
        <dbReference type="EMBL" id="MEP0818301.1"/>
    </source>
</evidence>
<keyword evidence="3" id="KW-1185">Reference proteome</keyword>
<organism evidence="2 3">
    <name type="scientific">Trichocoleus desertorum GB2-A4</name>
    <dbReference type="NCBI Taxonomy" id="2933944"/>
    <lineage>
        <taxon>Bacteria</taxon>
        <taxon>Bacillati</taxon>
        <taxon>Cyanobacteriota</taxon>
        <taxon>Cyanophyceae</taxon>
        <taxon>Leptolyngbyales</taxon>
        <taxon>Trichocoleusaceae</taxon>
        <taxon>Trichocoleus</taxon>
    </lineage>
</organism>
<protein>
    <submittedName>
        <fullName evidence="2">Uncharacterized protein</fullName>
    </submittedName>
</protein>
<evidence type="ECO:0000256" key="1">
    <source>
        <dbReference type="SAM" id="Phobius"/>
    </source>
</evidence>
<keyword evidence="1" id="KW-1133">Transmembrane helix</keyword>
<accession>A0ABV0JB85</accession>
<keyword evidence="1" id="KW-0472">Membrane</keyword>
<keyword evidence="1" id="KW-0812">Transmembrane</keyword>
<name>A0ABV0JB85_9CYAN</name>
<sequence length="266" mass="29467">MRILKQTYQELVLCHRQTGRWLAAGSWLLLCLGAIVGFSFKPKIVCPGGTQTPSCRLTYRSFTGLALERDIQLKAARSESICGFSRTQKSSCNGFTVILTTDAGDISFPDGYLRFNEKRANQFIQNPSKISFQIQSGVLPVIDRPFLFVLGCMVIVVILRAVDTSLAKEEIYTVRFDKTKDWVTVTRRQHSGNPPIAVAEFPISAIASVNAGRDYLALTLKSGREVRLAAAIWGKKTMIEPIGGSPVEVNQAFNETQKEISAFLQN</sequence>
<comment type="caution">
    <text evidence="2">The sequence shown here is derived from an EMBL/GenBank/DDBJ whole genome shotgun (WGS) entry which is preliminary data.</text>
</comment>
<dbReference type="EMBL" id="JAMPKM010000008">
    <property type="protein sequence ID" value="MEP0818301.1"/>
    <property type="molecule type" value="Genomic_DNA"/>
</dbReference>
<dbReference type="Proteomes" id="UP001464891">
    <property type="component" value="Unassembled WGS sequence"/>
</dbReference>
<gene>
    <name evidence="2" type="ORF">NC998_14470</name>
</gene>
<dbReference type="RefSeq" id="WP_190441706.1">
    <property type="nucleotide sequence ID" value="NZ_JAMPKM010000008.1"/>
</dbReference>
<evidence type="ECO:0000313" key="3">
    <source>
        <dbReference type="Proteomes" id="UP001464891"/>
    </source>
</evidence>